<dbReference type="AlphaFoldDB" id="A0A8J4YJF3"/>
<evidence type="ECO:0000259" key="16">
    <source>
        <dbReference type="PROSITE" id="PS51670"/>
    </source>
</evidence>
<comment type="caution">
    <text evidence="11">Lacks conserved residue(s) required for the propagation of feature annotation.</text>
</comment>
<feature type="domain" description="ShKT" evidence="16">
    <location>
        <begin position="392"/>
        <end position="426"/>
    </location>
</feature>
<evidence type="ECO:0000256" key="9">
    <source>
        <dbReference type="ARBA" id="ARBA00023157"/>
    </source>
</evidence>
<dbReference type="GO" id="GO:0006508">
    <property type="term" value="P:proteolysis"/>
    <property type="evidence" value="ECO:0007669"/>
    <property type="project" value="UniProtKB-KW"/>
</dbReference>
<dbReference type="Pfam" id="PF01400">
    <property type="entry name" value="Astacin"/>
    <property type="match status" value="1"/>
</dbReference>
<feature type="disulfide bond" evidence="11">
    <location>
        <begin position="439"/>
        <end position="473"/>
    </location>
</feature>
<feature type="binding site" evidence="12">
    <location>
        <position position="225"/>
    </location>
    <ligand>
        <name>Zn(2+)</name>
        <dbReference type="ChEBI" id="CHEBI:29105"/>
        <note>catalytic</note>
    </ligand>
</feature>
<dbReference type="SMART" id="SM00254">
    <property type="entry name" value="ShKT"/>
    <property type="match status" value="3"/>
</dbReference>
<dbReference type="PROSITE" id="PS51864">
    <property type="entry name" value="ASTACIN"/>
    <property type="match status" value="1"/>
</dbReference>
<dbReference type="GO" id="GO:0008270">
    <property type="term" value="F:zinc ion binding"/>
    <property type="evidence" value="ECO:0007669"/>
    <property type="project" value="UniProtKB-UniRule"/>
</dbReference>
<accession>A0A8J4YJF3</accession>
<organism evidence="18 19">
    <name type="scientific">Chionoecetes opilio</name>
    <name type="common">Atlantic snow crab</name>
    <name type="synonym">Cancer opilio</name>
    <dbReference type="NCBI Taxonomy" id="41210"/>
    <lineage>
        <taxon>Eukaryota</taxon>
        <taxon>Metazoa</taxon>
        <taxon>Ecdysozoa</taxon>
        <taxon>Arthropoda</taxon>
        <taxon>Crustacea</taxon>
        <taxon>Multicrustacea</taxon>
        <taxon>Malacostraca</taxon>
        <taxon>Eumalacostraca</taxon>
        <taxon>Eucarida</taxon>
        <taxon>Decapoda</taxon>
        <taxon>Pleocyemata</taxon>
        <taxon>Brachyura</taxon>
        <taxon>Eubrachyura</taxon>
        <taxon>Majoidea</taxon>
        <taxon>Majidae</taxon>
        <taxon>Chionoecetes</taxon>
    </lineage>
</organism>
<name>A0A8J4YJF3_CHIOP</name>
<dbReference type="FunFam" id="3.40.390.10:FF:000015">
    <property type="entry name" value="Meprin A subunit"/>
    <property type="match status" value="1"/>
</dbReference>
<keyword evidence="10" id="KW-0325">Glycoprotein</keyword>
<feature type="binding site" evidence="12">
    <location>
        <position position="235"/>
    </location>
    <ligand>
        <name>Zn(2+)</name>
        <dbReference type="ChEBI" id="CHEBI:29105"/>
        <note>catalytic</note>
    </ligand>
</feature>
<reference evidence="18" key="1">
    <citation type="submission" date="2020-07" db="EMBL/GenBank/DDBJ databases">
        <title>The High-quality genome of the commercially important snow crab, Chionoecetes opilio.</title>
        <authorList>
            <person name="Jeong J.-H."/>
            <person name="Ryu S."/>
        </authorList>
    </citation>
    <scope>NUCLEOTIDE SEQUENCE</scope>
    <source>
        <strain evidence="18">MADBK_172401_WGS</strain>
        <tissue evidence="18">Digestive gland</tissue>
    </source>
</reference>
<evidence type="ECO:0000256" key="1">
    <source>
        <dbReference type="ARBA" id="ARBA00002657"/>
    </source>
</evidence>
<feature type="binding site" evidence="12">
    <location>
        <position position="229"/>
    </location>
    <ligand>
        <name>Zn(2+)</name>
        <dbReference type="ChEBI" id="CHEBI:29105"/>
        <note>catalytic</note>
    </ligand>
</feature>
<dbReference type="InterPro" id="IPR003582">
    <property type="entry name" value="ShKT_dom"/>
</dbReference>
<keyword evidence="3 12" id="KW-0479">Metal-binding</keyword>
<protein>
    <recommendedName>
        <fullName evidence="13">Metalloendopeptidase</fullName>
        <ecNumber evidence="13">3.4.24.-</ecNumber>
    </recommendedName>
</protein>
<feature type="domain" description="ShKT" evidence="16">
    <location>
        <begin position="439"/>
        <end position="473"/>
    </location>
</feature>
<evidence type="ECO:0000256" key="10">
    <source>
        <dbReference type="ARBA" id="ARBA00023180"/>
    </source>
</evidence>
<feature type="signal peptide" evidence="15">
    <location>
        <begin position="1"/>
        <end position="15"/>
    </location>
</feature>
<dbReference type="GO" id="GO:0004222">
    <property type="term" value="F:metalloendopeptidase activity"/>
    <property type="evidence" value="ECO:0007669"/>
    <property type="project" value="UniProtKB-UniRule"/>
</dbReference>
<feature type="region of interest" description="Disordered" evidence="14">
    <location>
        <begin position="29"/>
        <end position="74"/>
    </location>
</feature>
<evidence type="ECO:0000256" key="2">
    <source>
        <dbReference type="ARBA" id="ARBA00022670"/>
    </source>
</evidence>
<dbReference type="Gene3D" id="1.10.10.1940">
    <property type="match status" value="1"/>
</dbReference>
<dbReference type="SMART" id="SM00235">
    <property type="entry name" value="ZnMc"/>
    <property type="match status" value="1"/>
</dbReference>
<evidence type="ECO:0000313" key="18">
    <source>
        <dbReference type="EMBL" id="KAG0728877.1"/>
    </source>
</evidence>
<dbReference type="EMBL" id="JACEEZ010001756">
    <property type="protein sequence ID" value="KAG0728877.1"/>
    <property type="molecule type" value="Genomic_DNA"/>
</dbReference>
<evidence type="ECO:0000256" key="13">
    <source>
        <dbReference type="RuleBase" id="RU361183"/>
    </source>
</evidence>
<evidence type="ECO:0000256" key="3">
    <source>
        <dbReference type="ARBA" id="ARBA00022723"/>
    </source>
</evidence>
<feature type="active site" evidence="12">
    <location>
        <position position="226"/>
    </location>
</feature>
<feature type="disulfide bond" evidence="11">
    <location>
        <begin position="392"/>
        <end position="426"/>
    </location>
</feature>
<dbReference type="PRINTS" id="PR00480">
    <property type="entry name" value="ASTACIN"/>
</dbReference>
<gene>
    <name evidence="18" type="primary">nas-13_0</name>
    <name evidence="18" type="ORF">GWK47_031550</name>
</gene>
<dbReference type="Gene3D" id="3.40.390.10">
    <property type="entry name" value="Collagenase (Catalytic Domain)"/>
    <property type="match status" value="1"/>
</dbReference>
<feature type="domain" description="ShKT" evidence="16">
    <location>
        <begin position="349"/>
        <end position="384"/>
    </location>
</feature>
<keyword evidence="6 12" id="KW-0862">Zinc</keyword>
<comment type="function">
    <text evidence="1">Metalloprotease.</text>
</comment>
<dbReference type="CDD" id="cd04280">
    <property type="entry name" value="ZnMc_astacin_like"/>
    <property type="match status" value="1"/>
</dbReference>
<dbReference type="EC" id="3.4.24.-" evidence="13"/>
<keyword evidence="8" id="KW-0865">Zymogen</keyword>
<dbReference type="PANTHER" id="PTHR10127">
    <property type="entry name" value="DISCOIDIN, CUB, EGF, LAMININ , AND ZINC METALLOPROTEASE DOMAIN CONTAINING"/>
    <property type="match status" value="1"/>
</dbReference>
<keyword evidence="4 15" id="KW-0732">Signal</keyword>
<dbReference type="SUPFAM" id="SSF55486">
    <property type="entry name" value="Metalloproteases ('zincins'), catalytic domain"/>
    <property type="match status" value="1"/>
</dbReference>
<keyword evidence="19" id="KW-1185">Reference proteome</keyword>
<dbReference type="OrthoDB" id="291007at2759"/>
<sequence>MVALLWSSVWPVVWACLSVTLETDARVAGRSSDPNVQHGDGGQIVSDPSNLPELPMGKPDTIETDIPGEPLSPSDFEKSVGMEHNTIDTSTQADPIELAGLFQGDIMLNSKDTLADLAHGDPKTGRKGRSAMVDIHRRWPNGIIPYVISQAYDYSATDKFARGTIAKAMLEFHEKTCIRFVPRTIEKDYIHILKGDGCSSSVGRVTGAQQVSLGPGCLYVGIVMHEFMHVAGFWHEQSRSDRDNHITININNVQEGRQHNFDKYGWDKILSLGISYDLESVMHYGPYAFAKGRSPTIIPRENGAEIGQRRGFSKRDIEKLQKLYDCTNTSTKFTTTTYSPMIAAATEECADNDQKFCQTWADRGECELNPVWMNIYCRKACRQCGGAAGKECQDESVYCKTWSQNQECIKNPEYMTIFCKKSCGLCHDHTEDSTSLNRCEDKNIYCEPWSKGGQCLYNKKYMTIYCKKSCRVCRDELVTGNLLT</sequence>
<evidence type="ECO:0000256" key="8">
    <source>
        <dbReference type="ARBA" id="ARBA00023145"/>
    </source>
</evidence>
<dbReference type="InterPro" id="IPR034035">
    <property type="entry name" value="Astacin-like_dom"/>
</dbReference>
<dbReference type="Proteomes" id="UP000770661">
    <property type="component" value="Unassembled WGS sequence"/>
</dbReference>
<comment type="cofactor">
    <cofactor evidence="12 13">
        <name>Zn(2+)</name>
        <dbReference type="ChEBI" id="CHEBI:29105"/>
    </cofactor>
    <text evidence="12 13">Binds 1 zinc ion per subunit.</text>
</comment>
<keyword evidence="5 12" id="KW-0378">Hydrolase</keyword>
<dbReference type="InterPro" id="IPR006026">
    <property type="entry name" value="Peptidase_Metallo"/>
</dbReference>
<feature type="domain" description="Peptidase M12A" evidence="17">
    <location>
        <begin position="130"/>
        <end position="327"/>
    </location>
</feature>
<proteinExistence type="predicted"/>
<evidence type="ECO:0000256" key="14">
    <source>
        <dbReference type="SAM" id="MobiDB-lite"/>
    </source>
</evidence>
<evidence type="ECO:0000256" key="7">
    <source>
        <dbReference type="ARBA" id="ARBA00023049"/>
    </source>
</evidence>
<keyword evidence="2 12" id="KW-0645">Protease</keyword>
<evidence type="ECO:0000256" key="15">
    <source>
        <dbReference type="SAM" id="SignalP"/>
    </source>
</evidence>
<evidence type="ECO:0000256" key="4">
    <source>
        <dbReference type="ARBA" id="ARBA00022729"/>
    </source>
</evidence>
<dbReference type="PANTHER" id="PTHR10127:SF780">
    <property type="entry name" value="METALLOENDOPEPTIDASE"/>
    <property type="match status" value="1"/>
</dbReference>
<keyword evidence="9 11" id="KW-1015">Disulfide bond</keyword>
<evidence type="ECO:0000259" key="17">
    <source>
        <dbReference type="PROSITE" id="PS51864"/>
    </source>
</evidence>
<evidence type="ECO:0000256" key="12">
    <source>
        <dbReference type="PROSITE-ProRule" id="PRU01211"/>
    </source>
</evidence>
<feature type="chain" id="PRO_5035306254" description="Metalloendopeptidase" evidence="15">
    <location>
        <begin position="16"/>
        <end position="484"/>
    </location>
</feature>
<comment type="caution">
    <text evidence="18">The sequence shown here is derived from an EMBL/GenBank/DDBJ whole genome shotgun (WGS) entry which is preliminary data.</text>
</comment>
<evidence type="ECO:0000313" key="19">
    <source>
        <dbReference type="Proteomes" id="UP000770661"/>
    </source>
</evidence>
<dbReference type="PROSITE" id="PS51670">
    <property type="entry name" value="SHKT"/>
    <property type="match status" value="3"/>
</dbReference>
<evidence type="ECO:0000256" key="11">
    <source>
        <dbReference type="PROSITE-ProRule" id="PRU01005"/>
    </source>
</evidence>
<keyword evidence="7 12" id="KW-0482">Metalloprotease</keyword>
<dbReference type="Pfam" id="PF01549">
    <property type="entry name" value="ShK"/>
    <property type="match status" value="3"/>
</dbReference>
<evidence type="ECO:0000256" key="6">
    <source>
        <dbReference type="ARBA" id="ARBA00022833"/>
    </source>
</evidence>
<dbReference type="InterPro" id="IPR024079">
    <property type="entry name" value="MetalloPept_cat_dom_sf"/>
</dbReference>
<dbReference type="InterPro" id="IPR001506">
    <property type="entry name" value="Peptidase_M12A"/>
</dbReference>
<evidence type="ECO:0000256" key="5">
    <source>
        <dbReference type="ARBA" id="ARBA00022801"/>
    </source>
</evidence>